<accession>A0A2X0IGY8</accession>
<keyword evidence="2" id="KW-1185">Reference proteome</keyword>
<name>A0A2X0IGY8_9ACTN</name>
<dbReference type="Proteomes" id="UP000248889">
    <property type="component" value="Unassembled WGS sequence"/>
</dbReference>
<protein>
    <submittedName>
        <fullName evidence="1">Uncharacterized protein</fullName>
    </submittedName>
</protein>
<dbReference type="OrthoDB" id="5194522at2"/>
<dbReference type="AlphaFoldDB" id="A0A2X0IGY8"/>
<dbReference type="EMBL" id="QKYN01000077">
    <property type="protein sequence ID" value="RAG83817.1"/>
    <property type="molecule type" value="Genomic_DNA"/>
</dbReference>
<dbReference type="RefSeq" id="WP_111502871.1">
    <property type="nucleotide sequence ID" value="NZ_QKYN01000077.1"/>
</dbReference>
<organism evidence="1 2">
    <name type="scientific">Streptacidiphilus pinicola</name>
    <dbReference type="NCBI Taxonomy" id="2219663"/>
    <lineage>
        <taxon>Bacteria</taxon>
        <taxon>Bacillati</taxon>
        <taxon>Actinomycetota</taxon>
        <taxon>Actinomycetes</taxon>
        <taxon>Kitasatosporales</taxon>
        <taxon>Streptomycetaceae</taxon>
        <taxon>Streptacidiphilus</taxon>
    </lineage>
</organism>
<sequence>MVERVRYDEVTIRQALQDAVARVWADRFDLVSGGASERSVVARIALELEAIAQVWSRRWRADVEYNLRHNQDGILKKELYLLRRGKFRTRPVYPDLILHDPRNQRGANLLALEAKRGWTPVEERDYDFAKLRAYRRHLGYHQAVYLHFDGVGGDPQLEWIEDLAADTLF</sequence>
<reference evidence="1 2" key="1">
    <citation type="submission" date="2018-06" db="EMBL/GenBank/DDBJ databases">
        <title>Streptacidiphilus pinicola sp. nov., isolated from pine grove soil.</title>
        <authorList>
            <person name="Roh S.G."/>
            <person name="Park S."/>
            <person name="Kim M.-K."/>
            <person name="Yun B.-R."/>
            <person name="Park J."/>
            <person name="Kim M.J."/>
            <person name="Kim Y.S."/>
            <person name="Kim S.B."/>
        </authorList>
    </citation>
    <scope>NUCLEOTIDE SEQUENCE [LARGE SCALE GENOMIC DNA]</scope>
    <source>
        <strain evidence="1 2">MMS16-CNU450</strain>
    </source>
</reference>
<proteinExistence type="predicted"/>
<evidence type="ECO:0000313" key="2">
    <source>
        <dbReference type="Proteomes" id="UP000248889"/>
    </source>
</evidence>
<gene>
    <name evidence="1" type="ORF">DN069_20485</name>
</gene>
<evidence type="ECO:0000313" key="1">
    <source>
        <dbReference type="EMBL" id="RAG83817.1"/>
    </source>
</evidence>
<comment type="caution">
    <text evidence="1">The sequence shown here is derived from an EMBL/GenBank/DDBJ whole genome shotgun (WGS) entry which is preliminary data.</text>
</comment>